<dbReference type="AlphaFoldDB" id="A0AAE0D7L7"/>
<evidence type="ECO:0000256" key="2">
    <source>
        <dbReference type="ARBA" id="ARBA00022857"/>
    </source>
</evidence>
<accession>A0AAE0D7L7</accession>
<keyword evidence="3" id="KW-0560">Oxidoreductase</keyword>
<dbReference type="PRINTS" id="PR00080">
    <property type="entry name" value="SDRFAMILY"/>
</dbReference>
<comment type="similarity">
    <text evidence="1">Belongs to the short-chain dehydrogenases/reductases (SDR) family.</text>
</comment>
<evidence type="ECO:0000313" key="4">
    <source>
        <dbReference type="EMBL" id="KAK2764072.1"/>
    </source>
</evidence>
<protein>
    <submittedName>
        <fullName evidence="4">2,5-dichloro-2,5-cyclohexadiene-1,4-diol dehydrogenase</fullName>
    </submittedName>
</protein>
<dbReference type="EMBL" id="VYYT01000140">
    <property type="protein sequence ID" value="KAK2764072.1"/>
    <property type="molecule type" value="Genomic_DNA"/>
</dbReference>
<dbReference type="InterPro" id="IPR002347">
    <property type="entry name" value="SDR_fam"/>
</dbReference>
<evidence type="ECO:0000313" key="5">
    <source>
        <dbReference type="Proteomes" id="UP001281614"/>
    </source>
</evidence>
<dbReference type="FunFam" id="3.40.50.720:FF:000084">
    <property type="entry name" value="Short-chain dehydrogenase reductase"/>
    <property type="match status" value="1"/>
</dbReference>
<dbReference type="CDD" id="cd05233">
    <property type="entry name" value="SDR_c"/>
    <property type="match status" value="1"/>
</dbReference>
<organism evidence="4 5">
    <name type="scientific">Colletotrichum kahawae</name>
    <name type="common">Coffee berry disease fungus</name>
    <dbReference type="NCBI Taxonomy" id="34407"/>
    <lineage>
        <taxon>Eukaryota</taxon>
        <taxon>Fungi</taxon>
        <taxon>Dikarya</taxon>
        <taxon>Ascomycota</taxon>
        <taxon>Pezizomycotina</taxon>
        <taxon>Sordariomycetes</taxon>
        <taxon>Hypocreomycetidae</taxon>
        <taxon>Glomerellales</taxon>
        <taxon>Glomerellaceae</taxon>
        <taxon>Colletotrichum</taxon>
        <taxon>Colletotrichum gloeosporioides species complex</taxon>
    </lineage>
</organism>
<dbReference type="PANTHER" id="PTHR24321">
    <property type="entry name" value="DEHYDROGENASES, SHORT CHAIN"/>
    <property type="match status" value="1"/>
</dbReference>
<dbReference type="PRINTS" id="PR00081">
    <property type="entry name" value="GDHRDH"/>
</dbReference>
<evidence type="ECO:0000256" key="1">
    <source>
        <dbReference type="ARBA" id="ARBA00006484"/>
    </source>
</evidence>
<name>A0AAE0D7L7_COLKA</name>
<reference evidence="4" key="1">
    <citation type="submission" date="2023-02" db="EMBL/GenBank/DDBJ databases">
        <title>Colletotrichum kahawae CIFC_Que2 genome sequencing and assembly.</title>
        <authorList>
            <person name="Baroncelli R."/>
        </authorList>
    </citation>
    <scope>NUCLEOTIDE SEQUENCE</scope>
    <source>
        <strain evidence="4">CIFC_Que2</strain>
    </source>
</reference>
<dbReference type="PANTHER" id="PTHR24321:SF8">
    <property type="entry name" value="ESTRADIOL 17-BETA-DEHYDROGENASE 8-RELATED"/>
    <property type="match status" value="1"/>
</dbReference>
<dbReference type="Pfam" id="PF13561">
    <property type="entry name" value="adh_short_C2"/>
    <property type="match status" value="1"/>
</dbReference>
<sequence>MGILEPTLTPFKGKVITVAGASRGTGLATVKYLVLRGATVSMSSSSPKGIANAHAEVLKECPGSDERIMAMTCDITNYEEVQAWIAATMKRFGRIDGCANVSAIGKEQRKLFPLTELPIEDYKEIMDVNVNGLFYLLREQMKVISEGGSIVNVGSVCSSFSSPYYGAYIASKHGAASLTKGAAFEGAARGVRVNSLNPGTINSEMTSTPFELPDGGTFTPSAQTIPQLIKRMAEPEEIAASICFLLGDESKFVTRSEWRVDGGWLEGSLTG</sequence>
<keyword evidence="5" id="KW-1185">Reference proteome</keyword>
<comment type="caution">
    <text evidence="4">The sequence shown here is derived from an EMBL/GenBank/DDBJ whole genome shotgun (WGS) entry which is preliminary data.</text>
</comment>
<keyword evidence="2" id="KW-0521">NADP</keyword>
<dbReference type="GO" id="GO:0016491">
    <property type="term" value="F:oxidoreductase activity"/>
    <property type="evidence" value="ECO:0007669"/>
    <property type="project" value="UniProtKB-KW"/>
</dbReference>
<proteinExistence type="inferred from homology"/>
<evidence type="ECO:0000256" key="3">
    <source>
        <dbReference type="ARBA" id="ARBA00023002"/>
    </source>
</evidence>
<dbReference type="Proteomes" id="UP001281614">
    <property type="component" value="Unassembled WGS sequence"/>
</dbReference>
<dbReference type="Gene3D" id="3.40.50.720">
    <property type="entry name" value="NAD(P)-binding Rossmann-like Domain"/>
    <property type="match status" value="1"/>
</dbReference>
<dbReference type="InterPro" id="IPR036291">
    <property type="entry name" value="NAD(P)-bd_dom_sf"/>
</dbReference>
<dbReference type="SUPFAM" id="SSF51735">
    <property type="entry name" value="NAD(P)-binding Rossmann-fold domains"/>
    <property type="match status" value="1"/>
</dbReference>
<gene>
    <name evidence="4" type="ORF">CKAH01_15875</name>
</gene>